<sequence length="253" mass="27141">MNKLKPLKQWLFPACVLAVLALGTVTVWHAKPNPHFVINSGAAAFEFALQSKGAIQPSGKVIEVLLSNQGAKLINHSPVNVRQFSSPKASVELDEALLAELDQDLLAQGIIQLRTEQNISPNMPAIVFNSALVAEQSVLSEVENHGTGVTRIQSPNLKQISVSNRGTGRVEILTNTVQSATVSNYGVGDVYMPNVGNIEIDSRGTGNVYVENAETATIQLYGVGTVSFANEPQINSTIKGMGKIKTNTPHPYQ</sequence>
<proteinExistence type="predicted"/>
<dbReference type="Proteomes" id="UP000504844">
    <property type="component" value="Chromosome"/>
</dbReference>
<dbReference type="AlphaFoldDB" id="A0A6M8SLP4"/>
<dbReference type="RefSeq" id="WP_173532589.1">
    <property type="nucleotide sequence ID" value="NZ_CP054143.1"/>
</dbReference>
<reference evidence="2 3" key="1">
    <citation type="submission" date="2020-05" db="EMBL/GenBank/DDBJ databases">
        <title>Complete genome sequence of Deefgea sp. D17.</title>
        <authorList>
            <person name="Bae J.-W."/>
            <person name="Han J.E."/>
        </authorList>
    </citation>
    <scope>NUCLEOTIDE SEQUENCE [LARGE SCALE GENOMIC DNA]</scope>
    <source>
        <strain evidence="2 3">D17</strain>
    </source>
</reference>
<dbReference type="InterPro" id="IPR021255">
    <property type="entry name" value="DUF2807"/>
</dbReference>
<feature type="domain" description="Putative auto-transporter adhesin head GIN" evidence="1">
    <location>
        <begin position="79"/>
        <end position="245"/>
    </location>
</feature>
<organism evidence="2 3">
    <name type="scientific">Deefgea piscis</name>
    <dbReference type="NCBI Taxonomy" id="2739061"/>
    <lineage>
        <taxon>Bacteria</taxon>
        <taxon>Pseudomonadati</taxon>
        <taxon>Pseudomonadota</taxon>
        <taxon>Betaproteobacteria</taxon>
        <taxon>Neisseriales</taxon>
        <taxon>Chitinibacteraceae</taxon>
        <taxon>Deefgea</taxon>
    </lineage>
</organism>
<dbReference type="Pfam" id="PF10988">
    <property type="entry name" value="DUF2807"/>
    <property type="match status" value="1"/>
</dbReference>
<name>A0A6M8SLP4_9NEIS</name>
<keyword evidence="3" id="KW-1185">Reference proteome</keyword>
<accession>A0A6M8SLP4</accession>
<dbReference type="Gene3D" id="2.160.20.120">
    <property type="match status" value="1"/>
</dbReference>
<evidence type="ECO:0000313" key="3">
    <source>
        <dbReference type="Proteomes" id="UP000504844"/>
    </source>
</evidence>
<evidence type="ECO:0000259" key="1">
    <source>
        <dbReference type="Pfam" id="PF10988"/>
    </source>
</evidence>
<gene>
    <name evidence="2" type="ORF">HQN60_04800</name>
</gene>
<dbReference type="KEGG" id="dee:HQN60_04800"/>
<dbReference type="EMBL" id="CP054143">
    <property type="protein sequence ID" value="QKJ66085.1"/>
    <property type="molecule type" value="Genomic_DNA"/>
</dbReference>
<evidence type="ECO:0000313" key="2">
    <source>
        <dbReference type="EMBL" id="QKJ66085.1"/>
    </source>
</evidence>
<protein>
    <submittedName>
        <fullName evidence="2">DUF2807 domain-containing protein</fullName>
    </submittedName>
</protein>